<dbReference type="Proteomes" id="UP001295444">
    <property type="component" value="Chromosome 02"/>
</dbReference>
<name>A0AAD1VTC2_PELCU</name>
<evidence type="ECO:0000313" key="2">
    <source>
        <dbReference type="Proteomes" id="UP001295444"/>
    </source>
</evidence>
<protein>
    <submittedName>
        <fullName evidence="1">Uncharacterized protein</fullName>
    </submittedName>
</protein>
<feature type="non-terminal residue" evidence="1">
    <location>
        <position position="1"/>
    </location>
</feature>
<accession>A0AAD1VTC2</accession>
<organism evidence="1 2">
    <name type="scientific">Pelobates cultripes</name>
    <name type="common">Western spadefoot toad</name>
    <dbReference type="NCBI Taxonomy" id="61616"/>
    <lineage>
        <taxon>Eukaryota</taxon>
        <taxon>Metazoa</taxon>
        <taxon>Chordata</taxon>
        <taxon>Craniata</taxon>
        <taxon>Vertebrata</taxon>
        <taxon>Euteleostomi</taxon>
        <taxon>Amphibia</taxon>
        <taxon>Batrachia</taxon>
        <taxon>Anura</taxon>
        <taxon>Pelobatoidea</taxon>
        <taxon>Pelobatidae</taxon>
        <taxon>Pelobates</taxon>
    </lineage>
</organism>
<reference evidence="1" key="1">
    <citation type="submission" date="2022-03" db="EMBL/GenBank/DDBJ databases">
        <authorList>
            <person name="Alioto T."/>
            <person name="Alioto T."/>
            <person name="Gomez Garrido J."/>
        </authorList>
    </citation>
    <scope>NUCLEOTIDE SEQUENCE</scope>
</reference>
<sequence length="52" mass="5691">MILFDGFQGPVVLFTFRFMGGLRPTSNSAVGSSASLCLDIGFRYPEFRATVL</sequence>
<dbReference type="EMBL" id="OW240913">
    <property type="protein sequence ID" value="CAH2247138.1"/>
    <property type="molecule type" value="Genomic_DNA"/>
</dbReference>
<evidence type="ECO:0000313" key="1">
    <source>
        <dbReference type="EMBL" id="CAH2247138.1"/>
    </source>
</evidence>
<gene>
    <name evidence="1" type="ORF">PECUL_23A045516</name>
</gene>
<feature type="non-terminal residue" evidence="1">
    <location>
        <position position="52"/>
    </location>
</feature>
<keyword evidence="2" id="KW-1185">Reference proteome</keyword>
<proteinExistence type="predicted"/>
<dbReference type="AlphaFoldDB" id="A0AAD1VTC2"/>